<evidence type="ECO:0000256" key="11">
    <source>
        <dbReference type="ARBA" id="ARBA00025890"/>
    </source>
</evidence>
<dbReference type="InterPro" id="IPR017441">
    <property type="entry name" value="Protein_kinase_ATP_BS"/>
</dbReference>
<dbReference type="AlphaFoldDB" id="A0A9W9ZUM3"/>
<keyword evidence="7 15" id="KW-0418">Kinase</keyword>
<dbReference type="SMART" id="SM00220">
    <property type="entry name" value="S_TKc"/>
    <property type="match status" value="1"/>
</dbReference>
<feature type="domain" description="Protein kinase" evidence="14">
    <location>
        <begin position="23"/>
        <end position="275"/>
    </location>
</feature>
<keyword evidence="10" id="KW-0119">Carbohydrate metabolism</keyword>
<dbReference type="Gene3D" id="3.30.200.20">
    <property type="entry name" value="Phosphorylase Kinase, domain 1"/>
    <property type="match status" value="1"/>
</dbReference>
<dbReference type="InterPro" id="IPR000719">
    <property type="entry name" value="Prot_kinase_dom"/>
</dbReference>
<dbReference type="GO" id="GO:0005964">
    <property type="term" value="C:phosphorylase kinase complex"/>
    <property type="evidence" value="ECO:0007669"/>
    <property type="project" value="InterPro"/>
</dbReference>
<dbReference type="PROSITE" id="PS00107">
    <property type="entry name" value="PROTEIN_KINASE_ATP"/>
    <property type="match status" value="1"/>
</dbReference>
<evidence type="ECO:0000256" key="8">
    <source>
        <dbReference type="ARBA" id="ARBA00022840"/>
    </source>
</evidence>
<evidence type="ECO:0000256" key="4">
    <source>
        <dbReference type="ARBA" id="ARBA00022600"/>
    </source>
</evidence>
<evidence type="ECO:0000313" key="16">
    <source>
        <dbReference type="Proteomes" id="UP001163046"/>
    </source>
</evidence>
<dbReference type="Proteomes" id="UP001163046">
    <property type="component" value="Unassembled WGS sequence"/>
</dbReference>
<evidence type="ECO:0000256" key="3">
    <source>
        <dbReference type="ARBA" id="ARBA00022527"/>
    </source>
</evidence>
<dbReference type="GO" id="GO:0004689">
    <property type="term" value="F:phosphorylase kinase activity"/>
    <property type="evidence" value="ECO:0007669"/>
    <property type="project" value="UniProtKB-EC"/>
</dbReference>
<dbReference type="PROSITE" id="PS50011">
    <property type="entry name" value="PROTEIN_KINASE_DOM"/>
    <property type="match status" value="1"/>
</dbReference>
<keyword evidence="16" id="KW-1185">Reference proteome</keyword>
<evidence type="ECO:0000256" key="6">
    <source>
        <dbReference type="ARBA" id="ARBA00022741"/>
    </source>
</evidence>
<comment type="catalytic activity">
    <reaction evidence="1">
        <text>2 ATP + phosphorylase b = 2 ADP + phosphorylase a.</text>
        <dbReference type="EC" id="2.7.11.19"/>
    </reaction>
</comment>
<protein>
    <recommendedName>
        <fullName evidence="2">phosphorylase kinase</fullName>
        <ecNumber evidence="2">2.7.11.19</ecNumber>
    </recommendedName>
</protein>
<dbReference type="GO" id="GO:0005977">
    <property type="term" value="P:glycogen metabolic process"/>
    <property type="evidence" value="ECO:0007669"/>
    <property type="project" value="UniProtKB-KW"/>
</dbReference>
<accession>A0A9W9ZUM3</accession>
<keyword evidence="5 15" id="KW-0808">Transferase</keyword>
<reference evidence="15" key="1">
    <citation type="submission" date="2023-01" db="EMBL/GenBank/DDBJ databases">
        <title>Genome assembly of the deep-sea coral Lophelia pertusa.</title>
        <authorList>
            <person name="Herrera S."/>
            <person name="Cordes E."/>
        </authorList>
    </citation>
    <scope>NUCLEOTIDE SEQUENCE</scope>
    <source>
        <strain evidence="15">USNM1676648</strain>
        <tissue evidence="15">Polyp</tissue>
    </source>
</reference>
<dbReference type="InterPro" id="IPR008271">
    <property type="entry name" value="Ser/Thr_kinase_AS"/>
</dbReference>
<dbReference type="SUPFAM" id="SSF56112">
    <property type="entry name" value="Protein kinase-like (PK-like)"/>
    <property type="match status" value="1"/>
</dbReference>
<dbReference type="FunFam" id="1.10.510.10:FF:001430">
    <property type="entry name" value="phosphorylase b kinase gamma catalytic chain, skeletal muscle/heart isoform"/>
    <property type="match status" value="1"/>
</dbReference>
<dbReference type="InterPro" id="IPR002291">
    <property type="entry name" value="Phosph_kin_gamma"/>
</dbReference>
<evidence type="ECO:0000256" key="10">
    <source>
        <dbReference type="ARBA" id="ARBA00023277"/>
    </source>
</evidence>
<comment type="subunit">
    <text evidence="11">Hexadecamer of 4 heterotetramers, each composed of alpha, beta, gamma, and delta subunits. Alpha (PHKA1 or PHKA2) and beta (PHKB) are regulatory subunits, gamma (PHKG1 or PHKG2) is the catalytic subunit, and delta is calmodulin.</text>
</comment>
<evidence type="ECO:0000256" key="2">
    <source>
        <dbReference type="ARBA" id="ARBA00012432"/>
    </source>
</evidence>
<evidence type="ECO:0000313" key="15">
    <source>
        <dbReference type="EMBL" id="KAJ7387368.1"/>
    </source>
</evidence>
<evidence type="ECO:0000256" key="9">
    <source>
        <dbReference type="ARBA" id="ARBA00022860"/>
    </source>
</evidence>
<dbReference type="Gene3D" id="1.10.510.10">
    <property type="entry name" value="Transferase(Phosphotransferase) domain 1"/>
    <property type="match status" value="1"/>
</dbReference>
<dbReference type="GO" id="GO:0005524">
    <property type="term" value="F:ATP binding"/>
    <property type="evidence" value="ECO:0007669"/>
    <property type="project" value="UniProtKB-UniRule"/>
</dbReference>
<feature type="binding site" evidence="12">
    <location>
        <position position="52"/>
    </location>
    <ligand>
        <name>ATP</name>
        <dbReference type="ChEBI" id="CHEBI:30616"/>
    </ligand>
</feature>
<dbReference type="PROSITE" id="PS00108">
    <property type="entry name" value="PROTEIN_KINASE_ST"/>
    <property type="match status" value="1"/>
</dbReference>
<dbReference type="PANTHER" id="PTHR24347">
    <property type="entry name" value="SERINE/THREONINE-PROTEIN KINASE"/>
    <property type="match status" value="1"/>
</dbReference>
<comment type="similarity">
    <text evidence="13">Belongs to the protein kinase superfamily.</text>
</comment>
<gene>
    <name evidence="15" type="primary">PHKG1</name>
    <name evidence="15" type="ORF">OS493_004362</name>
</gene>
<dbReference type="Pfam" id="PF00069">
    <property type="entry name" value="Pkinase"/>
    <property type="match status" value="1"/>
</dbReference>
<evidence type="ECO:0000256" key="13">
    <source>
        <dbReference type="RuleBase" id="RU000304"/>
    </source>
</evidence>
<evidence type="ECO:0000259" key="14">
    <source>
        <dbReference type="PROSITE" id="PS50011"/>
    </source>
</evidence>
<evidence type="ECO:0000256" key="12">
    <source>
        <dbReference type="PROSITE-ProRule" id="PRU10141"/>
    </source>
</evidence>
<keyword evidence="9" id="KW-0112">Calmodulin-binding</keyword>
<organism evidence="15 16">
    <name type="scientific">Desmophyllum pertusum</name>
    <dbReference type="NCBI Taxonomy" id="174260"/>
    <lineage>
        <taxon>Eukaryota</taxon>
        <taxon>Metazoa</taxon>
        <taxon>Cnidaria</taxon>
        <taxon>Anthozoa</taxon>
        <taxon>Hexacorallia</taxon>
        <taxon>Scleractinia</taxon>
        <taxon>Caryophylliina</taxon>
        <taxon>Caryophylliidae</taxon>
        <taxon>Desmophyllum</taxon>
    </lineage>
</organism>
<dbReference type="OrthoDB" id="419455at2759"/>
<proteinExistence type="inferred from homology"/>
<evidence type="ECO:0000256" key="1">
    <source>
        <dbReference type="ARBA" id="ARBA00001674"/>
    </source>
</evidence>
<keyword evidence="8 12" id="KW-0067">ATP-binding</keyword>
<dbReference type="EC" id="2.7.11.19" evidence="2"/>
<evidence type="ECO:0000256" key="7">
    <source>
        <dbReference type="ARBA" id="ARBA00022777"/>
    </source>
</evidence>
<keyword evidence="3 13" id="KW-0723">Serine/threonine-protein kinase</keyword>
<evidence type="ECO:0000256" key="5">
    <source>
        <dbReference type="ARBA" id="ARBA00022679"/>
    </source>
</evidence>
<keyword evidence="6 12" id="KW-0547">Nucleotide-binding</keyword>
<comment type="caution">
    <text evidence="15">The sequence shown here is derived from an EMBL/GenBank/DDBJ whole genome shotgun (WGS) entry which is preliminary data.</text>
</comment>
<sequence length="410" mass="46623">MTEFDLEDGPLESESTGGFSDKYEVKEKLGAGISSVVRRCFHKVTGKPYAVKIIDKLSDAGGVDIEATTRDEVTILLSLQGHDNIIGLVDVFEAAKGELFDHLTDQVTLSEKKTRRIMLEVFGAVKFMHDSDIVHRDLKPENILLDEDYRIKISDFGFAVKLREGEKLRELCGTPGYLSPEVLQCSMFADAPGYSKEVDMWACGVIMYTLLVGCPPFWHRRQVVMLRSIMEGRYHFHSPEWDDISESAKNLISKLLVIHPKVRLTAEQALEHPWFKGAQQAKNEGFSARWKFKGTVIALIAVREFAKFAKNKLQPVTFESILREPYGVKPLRKMIDGCAFRIYGHWVKRNKDENQNRAALFENKPHTEKYNGNGHLPRKTSNLESYNASFRMSSLGQIQYKSIRKVTPST</sequence>
<dbReference type="InterPro" id="IPR011009">
    <property type="entry name" value="Kinase-like_dom_sf"/>
</dbReference>
<name>A0A9W9ZUM3_9CNID</name>
<dbReference type="PRINTS" id="PR01049">
    <property type="entry name" value="PHOSPHBKNASE"/>
</dbReference>
<dbReference type="EMBL" id="MU825874">
    <property type="protein sequence ID" value="KAJ7387368.1"/>
    <property type="molecule type" value="Genomic_DNA"/>
</dbReference>
<dbReference type="GO" id="GO:0005516">
    <property type="term" value="F:calmodulin binding"/>
    <property type="evidence" value="ECO:0007669"/>
    <property type="project" value="UniProtKB-KW"/>
</dbReference>
<keyword evidence="4" id="KW-0321">Glycogen metabolism</keyword>